<feature type="region of interest" description="Disordered" evidence="1">
    <location>
        <begin position="108"/>
        <end position="127"/>
    </location>
</feature>
<gene>
    <name evidence="2" type="ORF">O181_061325</name>
</gene>
<evidence type="ECO:0008006" key="4">
    <source>
        <dbReference type="Google" id="ProtNLM"/>
    </source>
</evidence>
<protein>
    <recommendedName>
        <fullName evidence="4">Reverse transcriptase Ty1/copia-type domain-containing protein</fullName>
    </recommendedName>
</protein>
<evidence type="ECO:0000256" key="1">
    <source>
        <dbReference type="SAM" id="MobiDB-lite"/>
    </source>
</evidence>
<evidence type="ECO:0000313" key="2">
    <source>
        <dbReference type="EMBL" id="MBW0521610.1"/>
    </source>
</evidence>
<reference evidence="2" key="1">
    <citation type="submission" date="2021-03" db="EMBL/GenBank/DDBJ databases">
        <title>Draft genome sequence of rust myrtle Austropuccinia psidii MF-1, a brazilian biotype.</title>
        <authorList>
            <person name="Quecine M.C."/>
            <person name="Pachon D.M.R."/>
            <person name="Bonatelli M.L."/>
            <person name="Correr F.H."/>
            <person name="Franceschini L.M."/>
            <person name="Leite T.F."/>
            <person name="Margarido G.R.A."/>
            <person name="Almeida C.A."/>
            <person name="Ferrarezi J.A."/>
            <person name="Labate C.A."/>
        </authorList>
    </citation>
    <scope>NUCLEOTIDE SEQUENCE</scope>
    <source>
        <strain evidence="2">MF-1</strain>
    </source>
</reference>
<accession>A0A9Q3EEZ5</accession>
<dbReference type="EMBL" id="AVOT02028959">
    <property type="protein sequence ID" value="MBW0521610.1"/>
    <property type="molecule type" value="Genomic_DNA"/>
</dbReference>
<organism evidence="2 3">
    <name type="scientific">Austropuccinia psidii MF-1</name>
    <dbReference type="NCBI Taxonomy" id="1389203"/>
    <lineage>
        <taxon>Eukaryota</taxon>
        <taxon>Fungi</taxon>
        <taxon>Dikarya</taxon>
        <taxon>Basidiomycota</taxon>
        <taxon>Pucciniomycotina</taxon>
        <taxon>Pucciniomycetes</taxon>
        <taxon>Pucciniales</taxon>
        <taxon>Sphaerophragmiaceae</taxon>
        <taxon>Austropuccinia</taxon>
    </lineage>
</organism>
<name>A0A9Q3EEZ5_9BASI</name>
<dbReference type="OrthoDB" id="4927525at2759"/>
<dbReference type="Proteomes" id="UP000765509">
    <property type="component" value="Unassembled WGS sequence"/>
</dbReference>
<comment type="caution">
    <text evidence="2">The sequence shown here is derived from an EMBL/GenBank/DDBJ whole genome shotgun (WGS) entry which is preliminary data.</text>
</comment>
<evidence type="ECO:0000313" key="3">
    <source>
        <dbReference type="Proteomes" id="UP000765509"/>
    </source>
</evidence>
<keyword evidence="3" id="KW-1185">Reference proteome</keyword>
<proteinExistence type="predicted"/>
<feature type="compositionally biased region" description="Polar residues" evidence="1">
    <location>
        <begin position="117"/>
        <end position="127"/>
    </location>
</feature>
<sequence>MLGIKVTQNGESITLDQQHFTEALLEQYGMADCRPLPIPLVTNEHLMPETSKEVTKLKVLKINFRSAVGRINYLSSATQPDLSFAVPCMPRDTTLACFPACVTLSQGHAGPGAQLLSKPSQRHSGLE</sequence>
<dbReference type="AlphaFoldDB" id="A0A9Q3EEZ5"/>